<evidence type="ECO:0000256" key="2">
    <source>
        <dbReference type="ARBA" id="ARBA00022481"/>
    </source>
</evidence>
<dbReference type="InterPro" id="IPR002416">
    <property type="entry name" value="T2SS_protein-GspH"/>
</dbReference>
<evidence type="ECO:0000256" key="6">
    <source>
        <dbReference type="SAM" id="Phobius"/>
    </source>
</evidence>
<dbReference type="PROSITE" id="PS00409">
    <property type="entry name" value="PROKAR_NTER_METHYL"/>
    <property type="match status" value="1"/>
</dbReference>
<sequence>MPNLVHSSQFIAYRKQKSVNSELKTVNCRRWRHGFTLIELLVVIGILGILAAAVLVAVNPAKRQRQARDSSRKTNIGTLAHALDAYYVSRGNGYYPTPDGCGTSGGLTALTTSGDLKEVPTGPTGDDYCLTLGGAPANSEAALYATLEDPTSGDGDWLWCWQSAIGKVQEITSGSCTP</sequence>
<dbReference type="InterPro" id="IPR045584">
    <property type="entry name" value="Pilin-like"/>
</dbReference>
<dbReference type="Gene3D" id="3.30.700.10">
    <property type="entry name" value="Glycoprotein, Type 4 Pilin"/>
    <property type="match status" value="1"/>
</dbReference>
<keyword evidence="5 6" id="KW-0472">Membrane</keyword>
<evidence type="ECO:0000256" key="4">
    <source>
        <dbReference type="ARBA" id="ARBA00022989"/>
    </source>
</evidence>
<accession>A0A1F5HGB7</accession>
<feature type="transmembrane region" description="Helical" evidence="6">
    <location>
        <begin position="37"/>
        <end position="58"/>
    </location>
</feature>
<evidence type="ECO:0000313" key="8">
    <source>
        <dbReference type="Proteomes" id="UP000176751"/>
    </source>
</evidence>
<evidence type="ECO:0000256" key="1">
    <source>
        <dbReference type="ARBA" id="ARBA00004167"/>
    </source>
</evidence>
<dbReference type="PRINTS" id="PR00885">
    <property type="entry name" value="BCTERIALGSPH"/>
</dbReference>
<keyword evidence="4 6" id="KW-1133">Transmembrane helix</keyword>
<keyword evidence="2" id="KW-0488">Methylation</keyword>
<reference evidence="7 8" key="1">
    <citation type="journal article" date="2016" name="Nat. Commun.">
        <title>Thousands of microbial genomes shed light on interconnected biogeochemical processes in an aquifer system.</title>
        <authorList>
            <person name="Anantharaman K."/>
            <person name="Brown C.T."/>
            <person name="Hug L.A."/>
            <person name="Sharon I."/>
            <person name="Castelle C.J."/>
            <person name="Probst A.J."/>
            <person name="Thomas B.C."/>
            <person name="Singh A."/>
            <person name="Wilkins M.J."/>
            <person name="Karaoz U."/>
            <person name="Brodie E.L."/>
            <person name="Williams K.H."/>
            <person name="Hubbard S.S."/>
            <person name="Banfield J.F."/>
        </authorList>
    </citation>
    <scope>NUCLEOTIDE SEQUENCE [LARGE SCALE GENOMIC DNA]</scope>
</reference>
<dbReference type="GO" id="GO:0015627">
    <property type="term" value="C:type II protein secretion system complex"/>
    <property type="evidence" value="ECO:0007669"/>
    <property type="project" value="InterPro"/>
</dbReference>
<comment type="caution">
    <text evidence="7">The sequence shown here is derived from an EMBL/GenBank/DDBJ whole genome shotgun (WGS) entry which is preliminary data.</text>
</comment>
<evidence type="ECO:0000256" key="5">
    <source>
        <dbReference type="ARBA" id="ARBA00023136"/>
    </source>
</evidence>
<dbReference type="GO" id="GO:0016020">
    <property type="term" value="C:membrane"/>
    <property type="evidence" value="ECO:0007669"/>
    <property type="project" value="UniProtKB-SubCell"/>
</dbReference>
<keyword evidence="3 6" id="KW-0812">Transmembrane</keyword>
<dbReference type="InterPro" id="IPR012902">
    <property type="entry name" value="N_methyl_site"/>
</dbReference>
<dbReference type="Pfam" id="PF07963">
    <property type="entry name" value="N_methyl"/>
    <property type="match status" value="1"/>
</dbReference>
<evidence type="ECO:0000256" key="3">
    <source>
        <dbReference type="ARBA" id="ARBA00022692"/>
    </source>
</evidence>
<dbReference type="EMBL" id="MFCA01000002">
    <property type="protein sequence ID" value="OGE03187.1"/>
    <property type="molecule type" value="Genomic_DNA"/>
</dbReference>
<protein>
    <recommendedName>
        <fullName evidence="9">Type II secretion system protein GspG C-terminal domain-containing protein</fullName>
    </recommendedName>
</protein>
<dbReference type="Proteomes" id="UP000176751">
    <property type="component" value="Unassembled WGS sequence"/>
</dbReference>
<dbReference type="PANTHER" id="PTHR30093">
    <property type="entry name" value="GENERAL SECRETION PATHWAY PROTEIN G"/>
    <property type="match status" value="1"/>
</dbReference>
<proteinExistence type="predicted"/>
<evidence type="ECO:0000313" key="7">
    <source>
        <dbReference type="EMBL" id="OGE03187.1"/>
    </source>
</evidence>
<organism evidence="7 8">
    <name type="scientific">Candidatus Curtissbacteria bacterium RIFOXYA1_FULL_41_14</name>
    <dbReference type="NCBI Taxonomy" id="1797737"/>
    <lineage>
        <taxon>Bacteria</taxon>
        <taxon>Candidatus Curtissiibacteriota</taxon>
    </lineage>
</organism>
<dbReference type="SUPFAM" id="SSF54523">
    <property type="entry name" value="Pili subunits"/>
    <property type="match status" value="1"/>
</dbReference>
<dbReference type="STRING" id="1797737.A2196_05295"/>
<dbReference type="NCBIfam" id="TIGR02532">
    <property type="entry name" value="IV_pilin_GFxxxE"/>
    <property type="match status" value="1"/>
</dbReference>
<comment type="subcellular location">
    <subcellularLocation>
        <location evidence="1">Membrane</location>
        <topology evidence="1">Single-pass membrane protein</topology>
    </subcellularLocation>
</comment>
<dbReference type="AlphaFoldDB" id="A0A1F5HGB7"/>
<evidence type="ECO:0008006" key="9">
    <source>
        <dbReference type="Google" id="ProtNLM"/>
    </source>
</evidence>
<gene>
    <name evidence="7" type="ORF">A2196_05295</name>
</gene>
<dbReference type="GO" id="GO:0015628">
    <property type="term" value="P:protein secretion by the type II secretion system"/>
    <property type="evidence" value="ECO:0007669"/>
    <property type="project" value="InterPro"/>
</dbReference>
<name>A0A1F5HGB7_9BACT</name>